<name>A0A1T5K0W1_9GAMM</name>
<dbReference type="Proteomes" id="UP000190341">
    <property type="component" value="Unassembled WGS sequence"/>
</dbReference>
<sequence length="176" mass="18666">MVVTDLSSPVSQAQFGDLVGISQQAVSLLMQRKILVDGASADEWLLAYCDHLRSVAAGRGGDASLELAAERARLAKEQADKIAMQNAVTRGELAPAYLLEEVLARVGAKAGRILETIPGLVRRRQPQLTSDDIAAVADVVAKARNLVAKMNLAEVDTDDQDSGISSVDIVDEDQAA</sequence>
<dbReference type="InterPro" id="IPR010906">
    <property type="entry name" value="Phage_lambda_Nu1_terminase-ssu"/>
</dbReference>
<reference evidence="1 2" key="1">
    <citation type="submission" date="2017-02" db="EMBL/GenBank/DDBJ databases">
        <authorList>
            <person name="Peterson S.W."/>
        </authorList>
    </citation>
    <scope>NUCLEOTIDE SEQUENCE [LARGE SCALE GENOMIC DNA]</scope>
    <source>
        <strain evidence="1 2">P15</strain>
    </source>
</reference>
<dbReference type="STRING" id="428993.SAMN06296058_1261"/>
<dbReference type="EMBL" id="FUZV01000001">
    <property type="protein sequence ID" value="SKC57306.1"/>
    <property type="molecule type" value="Genomic_DNA"/>
</dbReference>
<dbReference type="AlphaFoldDB" id="A0A1T5K0W1"/>
<dbReference type="Pfam" id="PF07471">
    <property type="entry name" value="Phage_Nu1"/>
    <property type="match status" value="1"/>
</dbReference>
<keyword evidence="2" id="KW-1185">Reference proteome</keyword>
<organism evidence="1 2">
    <name type="scientific">Pseudoxanthomonas indica</name>
    <dbReference type="NCBI Taxonomy" id="428993"/>
    <lineage>
        <taxon>Bacteria</taxon>
        <taxon>Pseudomonadati</taxon>
        <taxon>Pseudomonadota</taxon>
        <taxon>Gammaproteobacteria</taxon>
        <taxon>Lysobacterales</taxon>
        <taxon>Lysobacteraceae</taxon>
        <taxon>Pseudoxanthomonas</taxon>
    </lineage>
</organism>
<accession>A0A1T5K0W1</accession>
<evidence type="ECO:0000313" key="2">
    <source>
        <dbReference type="Proteomes" id="UP000190341"/>
    </source>
</evidence>
<proteinExistence type="predicted"/>
<evidence type="ECO:0000313" key="1">
    <source>
        <dbReference type="EMBL" id="SKC57306.1"/>
    </source>
</evidence>
<gene>
    <name evidence="1" type="ORF">SAMN06296058_1261</name>
</gene>
<protein>
    <submittedName>
        <fullName evidence="1">Phage DNA packaging protein Nu1</fullName>
    </submittedName>
</protein>